<keyword evidence="8" id="KW-1133">Transmembrane helix</keyword>
<comment type="subcellular location">
    <subcellularLocation>
        <location evidence="1">Cell membrane</location>
        <topology evidence="1">Single-pass membrane protein</topology>
    </subcellularLocation>
</comment>
<gene>
    <name evidence="13" type="ORF">GCM10011491_30110</name>
</gene>
<comment type="similarity">
    <text evidence="2">Belongs to the BA14k family.</text>
</comment>
<dbReference type="Proteomes" id="UP000646478">
    <property type="component" value="Unassembled WGS sequence"/>
</dbReference>
<keyword evidence="6" id="KW-0732">Signal</keyword>
<feature type="compositionally biased region" description="Polar residues" evidence="12">
    <location>
        <begin position="27"/>
        <end position="38"/>
    </location>
</feature>
<accession>A0A916SJU4</accession>
<evidence type="ECO:0000256" key="8">
    <source>
        <dbReference type="ARBA" id="ARBA00022989"/>
    </source>
</evidence>
<feature type="region of interest" description="Disordered" evidence="12">
    <location>
        <begin position="81"/>
        <end position="101"/>
    </location>
</feature>
<keyword evidence="14" id="KW-1185">Reference proteome</keyword>
<evidence type="ECO:0000256" key="10">
    <source>
        <dbReference type="ARBA" id="ARBA00023136"/>
    </source>
</evidence>
<evidence type="ECO:0000256" key="2">
    <source>
        <dbReference type="ARBA" id="ARBA00010270"/>
    </source>
</evidence>
<evidence type="ECO:0000256" key="7">
    <source>
        <dbReference type="ARBA" id="ARBA00022734"/>
    </source>
</evidence>
<reference evidence="13" key="1">
    <citation type="journal article" date="2014" name="Int. J. Syst. Evol. Microbiol.">
        <title>Complete genome sequence of Corynebacterium casei LMG S-19264T (=DSM 44701T), isolated from a smear-ripened cheese.</title>
        <authorList>
            <consortium name="US DOE Joint Genome Institute (JGI-PGF)"/>
            <person name="Walter F."/>
            <person name="Albersmeier A."/>
            <person name="Kalinowski J."/>
            <person name="Ruckert C."/>
        </authorList>
    </citation>
    <scope>NUCLEOTIDE SEQUENCE</scope>
    <source>
        <strain evidence="13">CGMCC 1.15082</strain>
    </source>
</reference>
<dbReference type="EMBL" id="BMHH01000013">
    <property type="protein sequence ID" value="GGA99826.1"/>
    <property type="molecule type" value="Genomic_DNA"/>
</dbReference>
<evidence type="ECO:0000256" key="5">
    <source>
        <dbReference type="ARBA" id="ARBA00022692"/>
    </source>
</evidence>
<evidence type="ECO:0000256" key="9">
    <source>
        <dbReference type="ARBA" id="ARBA00023026"/>
    </source>
</evidence>
<dbReference type="Pfam" id="PF07886">
    <property type="entry name" value="BA14K"/>
    <property type="match status" value="1"/>
</dbReference>
<name>A0A916SJU4_9HYPH</name>
<comment type="caution">
    <text evidence="13">The sequence shown here is derived from an EMBL/GenBank/DDBJ whole genome shotgun (WGS) entry which is preliminary data.</text>
</comment>
<keyword evidence="9" id="KW-0843">Virulence</keyword>
<evidence type="ECO:0000256" key="6">
    <source>
        <dbReference type="ARBA" id="ARBA00022729"/>
    </source>
</evidence>
<sequence length="101" mass="11294">MLALPAASAIEIRQESGLRPLRPATPQVMNSMTRSSSVPRYRNSAPRDNRNIAPNIRSGSNSPSVNHIQWCRNHYDSYRTNDNSYQPFAGTRRECSSPFGG</sequence>
<comment type="function">
    <text evidence="11">Has immunoglobulin-binding and hemagglutination properties, and can bind to mannose. Essential for virulence. May be involved in LPS biosynthesis or polysaccharide transport.</text>
</comment>
<reference evidence="13" key="2">
    <citation type="submission" date="2020-09" db="EMBL/GenBank/DDBJ databases">
        <authorList>
            <person name="Sun Q."/>
            <person name="Zhou Y."/>
        </authorList>
    </citation>
    <scope>NUCLEOTIDE SEQUENCE</scope>
    <source>
        <strain evidence="13">CGMCC 1.15082</strain>
    </source>
</reference>
<proteinExistence type="inferred from homology"/>
<dbReference type="InterPro" id="IPR012413">
    <property type="entry name" value="BA14K"/>
</dbReference>
<keyword evidence="4" id="KW-1003">Cell membrane</keyword>
<keyword evidence="5" id="KW-0812">Transmembrane</keyword>
<keyword evidence="7" id="KW-0430">Lectin</keyword>
<dbReference type="GO" id="GO:0005886">
    <property type="term" value="C:plasma membrane"/>
    <property type="evidence" value="ECO:0007669"/>
    <property type="project" value="UniProtKB-SubCell"/>
</dbReference>
<evidence type="ECO:0000256" key="1">
    <source>
        <dbReference type="ARBA" id="ARBA00004162"/>
    </source>
</evidence>
<protein>
    <recommendedName>
        <fullName evidence="3">Lectin-like protein BA14k</fullName>
    </recommendedName>
</protein>
<feature type="region of interest" description="Disordered" evidence="12">
    <location>
        <begin position="19"/>
        <end position="65"/>
    </location>
</feature>
<evidence type="ECO:0000313" key="13">
    <source>
        <dbReference type="EMBL" id="GGA99826.1"/>
    </source>
</evidence>
<evidence type="ECO:0000256" key="4">
    <source>
        <dbReference type="ARBA" id="ARBA00022475"/>
    </source>
</evidence>
<keyword evidence="10" id="KW-0472">Membrane</keyword>
<organism evidence="13 14">
    <name type="scientific">Brucella endophytica</name>
    <dbReference type="NCBI Taxonomy" id="1963359"/>
    <lineage>
        <taxon>Bacteria</taxon>
        <taxon>Pseudomonadati</taxon>
        <taxon>Pseudomonadota</taxon>
        <taxon>Alphaproteobacteria</taxon>
        <taxon>Hyphomicrobiales</taxon>
        <taxon>Brucellaceae</taxon>
        <taxon>Brucella/Ochrobactrum group</taxon>
        <taxon>Brucella</taxon>
    </lineage>
</organism>
<evidence type="ECO:0000256" key="12">
    <source>
        <dbReference type="SAM" id="MobiDB-lite"/>
    </source>
</evidence>
<dbReference type="AlphaFoldDB" id="A0A916SJU4"/>
<evidence type="ECO:0000256" key="11">
    <source>
        <dbReference type="ARBA" id="ARBA00025321"/>
    </source>
</evidence>
<evidence type="ECO:0000256" key="3">
    <source>
        <dbReference type="ARBA" id="ARBA00020552"/>
    </source>
</evidence>
<evidence type="ECO:0000313" key="14">
    <source>
        <dbReference type="Proteomes" id="UP000646478"/>
    </source>
</evidence>
<dbReference type="GO" id="GO:0030246">
    <property type="term" value="F:carbohydrate binding"/>
    <property type="evidence" value="ECO:0007669"/>
    <property type="project" value="UniProtKB-KW"/>
</dbReference>